<evidence type="ECO:0000256" key="1">
    <source>
        <dbReference type="SAM" id="MobiDB-lite"/>
    </source>
</evidence>
<comment type="caution">
    <text evidence="2">The sequence shown here is derived from an EMBL/GenBank/DDBJ whole genome shotgun (WGS) entry which is preliminary data.</text>
</comment>
<accession>A0A645BXE1</accession>
<sequence>MSAGRLVRLRGERCGALSAPGDVEVVDPGVVQGAGEPVGESAGRLLGVRLEFRVAPDRPAHQSGQFGVLGPRRVRGRFGAEVGGQGGGDDVAGGRVAVHRGVVRAAVGVQRHVGADHRVDPVLDGPQFALAVGGPDRLGEFLPRGGAGQVQRQGCVGEAVEQPDQPQHLLAHPLEGSVLTLLVLQRAAEPEQGDQRRMRVDLDGPAGAPRGRVDVEVEAGGQACPARDVVQLGAAGVRRMGAGFETGEVTVEGRLAGPVAGGVGDDQRSVDRHQAFVVEVRRQGGCDRVVGGGRGQMDQRPGVVEDGETGTGALAPGEVDTDEVHVTSILCAGCSVRSGHPTCRRGPGGSQPGAELAAAVSGQRSPRRRSSLVRSVSSPMVKRLTIVPMPSHPAVSR</sequence>
<protein>
    <submittedName>
        <fullName evidence="2">Uncharacterized protein</fullName>
    </submittedName>
</protein>
<feature type="region of interest" description="Disordered" evidence="1">
    <location>
        <begin position="288"/>
        <end position="309"/>
    </location>
</feature>
<organism evidence="2">
    <name type="scientific">bioreactor metagenome</name>
    <dbReference type="NCBI Taxonomy" id="1076179"/>
    <lineage>
        <taxon>unclassified sequences</taxon>
        <taxon>metagenomes</taxon>
        <taxon>ecological metagenomes</taxon>
    </lineage>
</organism>
<feature type="compositionally biased region" description="Basic and acidic residues" evidence="1">
    <location>
        <begin position="193"/>
        <end position="202"/>
    </location>
</feature>
<feature type="region of interest" description="Disordered" evidence="1">
    <location>
        <begin position="340"/>
        <end position="377"/>
    </location>
</feature>
<name>A0A645BXE1_9ZZZZ</name>
<evidence type="ECO:0000313" key="2">
    <source>
        <dbReference type="EMBL" id="MPM69321.1"/>
    </source>
</evidence>
<gene>
    <name evidence="2" type="ORF">SDC9_116266</name>
</gene>
<dbReference type="EMBL" id="VSSQ01022792">
    <property type="protein sequence ID" value="MPM69321.1"/>
    <property type="molecule type" value="Genomic_DNA"/>
</dbReference>
<proteinExistence type="predicted"/>
<feature type="region of interest" description="Disordered" evidence="1">
    <location>
        <begin position="190"/>
        <end position="210"/>
    </location>
</feature>
<dbReference type="AlphaFoldDB" id="A0A645BXE1"/>
<reference evidence="2" key="1">
    <citation type="submission" date="2019-08" db="EMBL/GenBank/DDBJ databases">
        <authorList>
            <person name="Kucharzyk K."/>
            <person name="Murdoch R.W."/>
            <person name="Higgins S."/>
            <person name="Loffler F."/>
        </authorList>
    </citation>
    <scope>NUCLEOTIDE SEQUENCE</scope>
</reference>